<evidence type="ECO:0000256" key="3">
    <source>
        <dbReference type="ARBA" id="ARBA00022553"/>
    </source>
</evidence>
<protein>
    <recommendedName>
        <fullName evidence="2">histidine kinase</fullName>
        <ecNumber evidence="2">2.7.13.3</ecNumber>
    </recommendedName>
</protein>
<evidence type="ECO:0000256" key="7">
    <source>
        <dbReference type="SAM" id="Phobius"/>
    </source>
</evidence>
<dbReference type="Gene3D" id="1.10.287.130">
    <property type="match status" value="1"/>
</dbReference>
<dbReference type="InterPro" id="IPR011006">
    <property type="entry name" value="CheY-like_superfamily"/>
</dbReference>
<evidence type="ECO:0000259" key="9">
    <source>
        <dbReference type="PROSITE" id="PS50110"/>
    </source>
</evidence>
<dbReference type="InterPro" id="IPR036890">
    <property type="entry name" value="HATPase_C_sf"/>
</dbReference>
<dbReference type="CDD" id="cd16922">
    <property type="entry name" value="HATPase_EvgS-ArcB-TorS-like"/>
    <property type="match status" value="1"/>
</dbReference>
<feature type="domain" description="Histidine kinase" evidence="8">
    <location>
        <begin position="372"/>
        <end position="595"/>
    </location>
</feature>
<feature type="modified residue" description="4-aspartylphosphate" evidence="6">
    <location>
        <position position="670"/>
    </location>
</feature>
<evidence type="ECO:0000256" key="1">
    <source>
        <dbReference type="ARBA" id="ARBA00000085"/>
    </source>
</evidence>
<keyword evidence="7" id="KW-0472">Membrane</keyword>
<evidence type="ECO:0000313" key="11">
    <source>
        <dbReference type="Proteomes" id="UP000260823"/>
    </source>
</evidence>
<dbReference type="PANTHER" id="PTHR43047:SF66">
    <property type="entry name" value="HISKA"/>
    <property type="match status" value="1"/>
</dbReference>
<dbReference type="PRINTS" id="PR00344">
    <property type="entry name" value="BCTRLSENSOR"/>
</dbReference>
<dbReference type="EMBL" id="QWDE01000002">
    <property type="protein sequence ID" value="RFZ83322.1"/>
    <property type="molecule type" value="Genomic_DNA"/>
</dbReference>
<keyword evidence="7" id="KW-0812">Transmembrane</keyword>
<feature type="transmembrane region" description="Helical" evidence="7">
    <location>
        <begin position="29"/>
        <end position="51"/>
    </location>
</feature>
<keyword evidence="4" id="KW-0808">Transferase</keyword>
<evidence type="ECO:0000256" key="6">
    <source>
        <dbReference type="PROSITE-ProRule" id="PRU00169"/>
    </source>
</evidence>
<feature type="transmembrane region" description="Helical" evidence="7">
    <location>
        <begin position="323"/>
        <end position="343"/>
    </location>
</feature>
<dbReference type="PANTHER" id="PTHR43047">
    <property type="entry name" value="TWO-COMPONENT HISTIDINE PROTEIN KINASE"/>
    <property type="match status" value="1"/>
</dbReference>
<sequence length="748" mass="83655">MGNWEPLLNDQHQPTSIYYMISGAKRIPLMRYGLIVMLIVVLFGSAFYLYLHYNKAEQTRVMVQKLISSRENSALIDSSIIEIYNADNSSRMYALTGKKQYASQLAKQLRSVQTILDTIARRSNNAETIADVGKLSKLISQKSIKTENYIKLMGLTDSLLQQEHNTAPAKPVRVQVAPKLTRRVKTVVHIDTIKPAVVAQQPVKRKKFLARLFGGKDKQQQPVQAAAAPVVVKRTTDTTITVITPATTKVVTPVVKHNYARLYTASSKLRKNEKEILELNSELISQVVTSLRKYKIVEQKYLAGSKSALKSNVANVLYEFRRLAGMMFLLLTTLVVVILYNIWKIFRNEEDLVTYTEKAEVHAQAKSRFMANMSHEIRTPLNSIVGFAEQLSQSELTDAQHEQTRAIRSSSKMLLEVVNEILDFSKYETGKMSFEAEPFHPHEAIEDVITSLRVQAGKKGLALRKQIDFKQDVCVKGDVHRFKQVVMNLVGNSIKFTAKGSVTVRAFVTDSEKPGQCVLNVMVKDTGVGIDKEHMPYIFDEFSQVKSAQRVAHTPGTGLGLAICKKIIELQGGSIKVTSQVNRGSIFSFKLPMEVSTADACIQQHTHINLMEQHEMVAGKHVLIADDNKLNVLLVGTILKKWNITYDVAYDGREALQLFEDGAYDVVLTDIEMPEMGGIELCQMIRTNGSEEKSSVPILALTANVMKEDRDKYLAVGMNGVVLKPFTEQSLVDSIAAALNNVNMLLQD</sequence>
<dbReference type="SUPFAM" id="SSF52172">
    <property type="entry name" value="CheY-like"/>
    <property type="match status" value="1"/>
</dbReference>
<dbReference type="SUPFAM" id="SSF55874">
    <property type="entry name" value="ATPase domain of HSP90 chaperone/DNA topoisomerase II/histidine kinase"/>
    <property type="match status" value="1"/>
</dbReference>
<keyword evidence="7" id="KW-1133">Transmembrane helix</keyword>
<dbReference type="InterPro" id="IPR001789">
    <property type="entry name" value="Sig_transdc_resp-reg_receiver"/>
</dbReference>
<dbReference type="Gene3D" id="3.40.50.2300">
    <property type="match status" value="1"/>
</dbReference>
<proteinExistence type="predicted"/>
<dbReference type="GO" id="GO:0005886">
    <property type="term" value="C:plasma membrane"/>
    <property type="evidence" value="ECO:0007669"/>
    <property type="project" value="TreeGrafter"/>
</dbReference>
<evidence type="ECO:0000256" key="4">
    <source>
        <dbReference type="ARBA" id="ARBA00022679"/>
    </source>
</evidence>
<evidence type="ECO:0000256" key="2">
    <source>
        <dbReference type="ARBA" id="ARBA00012438"/>
    </source>
</evidence>
<dbReference type="InterPro" id="IPR004358">
    <property type="entry name" value="Sig_transdc_His_kin-like_C"/>
</dbReference>
<evidence type="ECO:0000313" key="10">
    <source>
        <dbReference type="EMBL" id="RFZ83322.1"/>
    </source>
</evidence>
<dbReference type="GO" id="GO:0000155">
    <property type="term" value="F:phosphorelay sensor kinase activity"/>
    <property type="evidence" value="ECO:0007669"/>
    <property type="project" value="InterPro"/>
</dbReference>
<dbReference type="Pfam" id="PF02518">
    <property type="entry name" value="HATPase_c"/>
    <property type="match status" value="1"/>
</dbReference>
<dbReference type="SUPFAM" id="SSF47384">
    <property type="entry name" value="Homodimeric domain of signal transducing histidine kinase"/>
    <property type="match status" value="1"/>
</dbReference>
<keyword evidence="5" id="KW-0418">Kinase</keyword>
<dbReference type="Pfam" id="PF00072">
    <property type="entry name" value="Response_reg"/>
    <property type="match status" value="1"/>
</dbReference>
<dbReference type="CDD" id="cd00082">
    <property type="entry name" value="HisKA"/>
    <property type="match status" value="1"/>
</dbReference>
<dbReference type="EC" id="2.7.13.3" evidence="2"/>
<keyword evidence="11" id="KW-1185">Reference proteome</keyword>
<dbReference type="OrthoDB" id="9811889at2"/>
<gene>
    <name evidence="10" type="ORF">DYU05_14400</name>
</gene>
<dbReference type="FunFam" id="3.30.565.10:FF:000010">
    <property type="entry name" value="Sensor histidine kinase RcsC"/>
    <property type="match status" value="1"/>
</dbReference>
<keyword evidence="3 6" id="KW-0597">Phosphoprotein</keyword>
<dbReference type="Proteomes" id="UP000260823">
    <property type="component" value="Unassembled WGS sequence"/>
</dbReference>
<dbReference type="InterPro" id="IPR036097">
    <property type="entry name" value="HisK_dim/P_sf"/>
</dbReference>
<dbReference type="CDD" id="cd17546">
    <property type="entry name" value="REC_hyHK_CKI1_RcsC-like"/>
    <property type="match status" value="1"/>
</dbReference>
<dbReference type="PROSITE" id="PS50110">
    <property type="entry name" value="RESPONSE_REGULATORY"/>
    <property type="match status" value="1"/>
</dbReference>
<evidence type="ECO:0000259" key="8">
    <source>
        <dbReference type="PROSITE" id="PS50109"/>
    </source>
</evidence>
<feature type="domain" description="Response regulatory" evidence="9">
    <location>
        <begin position="621"/>
        <end position="739"/>
    </location>
</feature>
<comment type="catalytic activity">
    <reaction evidence="1">
        <text>ATP + protein L-histidine = ADP + protein N-phospho-L-histidine.</text>
        <dbReference type="EC" id="2.7.13.3"/>
    </reaction>
</comment>
<dbReference type="PROSITE" id="PS50109">
    <property type="entry name" value="HIS_KIN"/>
    <property type="match status" value="1"/>
</dbReference>
<dbReference type="SMART" id="SM00387">
    <property type="entry name" value="HATPase_c"/>
    <property type="match status" value="1"/>
</dbReference>
<dbReference type="InterPro" id="IPR003661">
    <property type="entry name" value="HisK_dim/P_dom"/>
</dbReference>
<organism evidence="10 11">
    <name type="scientific">Mucilaginibacter terrenus</name>
    <dbReference type="NCBI Taxonomy" id="2482727"/>
    <lineage>
        <taxon>Bacteria</taxon>
        <taxon>Pseudomonadati</taxon>
        <taxon>Bacteroidota</taxon>
        <taxon>Sphingobacteriia</taxon>
        <taxon>Sphingobacteriales</taxon>
        <taxon>Sphingobacteriaceae</taxon>
        <taxon>Mucilaginibacter</taxon>
    </lineage>
</organism>
<dbReference type="AlphaFoldDB" id="A0A3E2NQQ1"/>
<dbReference type="SMART" id="SM00388">
    <property type="entry name" value="HisKA"/>
    <property type="match status" value="1"/>
</dbReference>
<reference evidence="10 11" key="1">
    <citation type="submission" date="2018-08" db="EMBL/GenBank/DDBJ databases">
        <title>Mucilaginibacter terrae sp. nov., isolated from manganese diggings.</title>
        <authorList>
            <person name="Huang Y."/>
            <person name="Zhou Z."/>
        </authorList>
    </citation>
    <scope>NUCLEOTIDE SEQUENCE [LARGE SCALE GENOMIC DNA]</scope>
    <source>
        <strain evidence="10 11">ZH6</strain>
    </source>
</reference>
<dbReference type="InterPro" id="IPR005467">
    <property type="entry name" value="His_kinase_dom"/>
</dbReference>
<dbReference type="Pfam" id="PF00512">
    <property type="entry name" value="HisKA"/>
    <property type="match status" value="1"/>
</dbReference>
<dbReference type="Gene3D" id="3.30.565.10">
    <property type="entry name" value="Histidine kinase-like ATPase, C-terminal domain"/>
    <property type="match status" value="1"/>
</dbReference>
<accession>A0A3E2NQQ1</accession>
<name>A0A3E2NQQ1_9SPHI</name>
<evidence type="ECO:0000256" key="5">
    <source>
        <dbReference type="ARBA" id="ARBA00022777"/>
    </source>
</evidence>
<dbReference type="SMART" id="SM00448">
    <property type="entry name" value="REC"/>
    <property type="match status" value="1"/>
</dbReference>
<comment type="caution">
    <text evidence="10">The sequence shown here is derived from an EMBL/GenBank/DDBJ whole genome shotgun (WGS) entry which is preliminary data.</text>
</comment>
<dbReference type="GO" id="GO:0009927">
    <property type="term" value="F:histidine phosphotransfer kinase activity"/>
    <property type="evidence" value="ECO:0007669"/>
    <property type="project" value="TreeGrafter"/>
</dbReference>
<dbReference type="InterPro" id="IPR003594">
    <property type="entry name" value="HATPase_dom"/>
</dbReference>